<evidence type="ECO:0000259" key="3">
    <source>
        <dbReference type="Pfam" id="PF00884"/>
    </source>
</evidence>
<dbReference type="GO" id="GO:0004065">
    <property type="term" value="F:arylsulfatase activity"/>
    <property type="evidence" value="ECO:0007669"/>
    <property type="project" value="TreeGrafter"/>
</dbReference>
<keyword evidence="2" id="KW-0378">Hydrolase</keyword>
<dbReference type="OrthoDB" id="9762324at2"/>
<dbReference type="STRING" id="162209.IJ22_32750"/>
<dbReference type="Gene3D" id="3.40.720.10">
    <property type="entry name" value="Alkaline Phosphatase, subunit A"/>
    <property type="match status" value="1"/>
</dbReference>
<name>A0A0U2W522_9BACL</name>
<reference evidence="5" key="1">
    <citation type="submission" date="2015-12" db="EMBL/GenBank/DDBJ databases">
        <title>Complete genome sequences of two moderately thermophilic Paenibacillus species.</title>
        <authorList>
            <person name="Butler R.III."/>
            <person name="Wang J."/>
            <person name="Stark B.C."/>
            <person name="Pombert J.-F."/>
        </authorList>
    </citation>
    <scope>NUCLEOTIDE SEQUENCE [LARGE SCALE GENOMIC DNA]</scope>
    <source>
        <strain evidence="5">32O-Y</strain>
    </source>
</reference>
<reference evidence="4 5" key="2">
    <citation type="journal article" date="2016" name="Genome Announc.">
        <title>Complete Genome Sequences of Two Interactive Moderate Thermophiles, Paenibacillus napthalenovorans 32O-Y and Paenibacillus sp. 32O-W.</title>
        <authorList>
            <person name="Butler R.R.III."/>
            <person name="Wang J."/>
            <person name="Stark B.C."/>
            <person name="Pombert J.F."/>
        </authorList>
    </citation>
    <scope>NUCLEOTIDE SEQUENCE [LARGE SCALE GENOMIC DNA]</scope>
    <source>
        <strain evidence="4 5">32O-Y</strain>
    </source>
</reference>
<dbReference type="InterPro" id="IPR017850">
    <property type="entry name" value="Alkaline_phosphatase_core_sf"/>
</dbReference>
<evidence type="ECO:0000313" key="4">
    <source>
        <dbReference type="EMBL" id="ALS23636.1"/>
    </source>
</evidence>
<dbReference type="InterPro" id="IPR050738">
    <property type="entry name" value="Sulfatase"/>
</dbReference>
<dbReference type="PANTHER" id="PTHR42693:SF53">
    <property type="entry name" value="ENDO-4-O-SULFATASE"/>
    <property type="match status" value="1"/>
</dbReference>
<dbReference type="KEGG" id="pnp:IJ22_32750"/>
<feature type="domain" description="Sulfatase N-terminal" evidence="3">
    <location>
        <begin position="4"/>
        <end position="288"/>
    </location>
</feature>
<comment type="similarity">
    <text evidence="1">Belongs to the sulfatase family.</text>
</comment>
<accession>A0A0U2W522</accession>
<evidence type="ECO:0000313" key="5">
    <source>
        <dbReference type="Proteomes" id="UP000061660"/>
    </source>
</evidence>
<dbReference type="Pfam" id="PF00884">
    <property type="entry name" value="Sulfatase"/>
    <property type="match status" value="1"/>
</dbReference>
<evidence type="ECO:0000256" key="2">
    <source>
        <dbReference type="ARBA" id="ARBA00022801"/>
    </source>
</evidence>
<dbReference type="RefSeq" id="WP_062409524.1">
    <property type="nucleotide sequence ID" value="NZ_CP013652.1"/>
</dbReference>
<dbReference type="SUPFAM" id="SSF53649">
    <property type="entry name" value="Alkaline phosphatase-like"/>
    <property type="match status" value="1"/>
</dbReference>
<protein>
    <submittedName>
        <fullName evidence="4">Sulfatase</fullName>
    </submittedName>
</protein>
<dbReference type="CDD" id="cd16027">
    <property type="entry name" value="SGSH"/>
    <property type="match status" value="1"/>
</dbReference>
<sequence length="448" mass="49653">MNKPNILLMISHDTGRYLGCYGRPVETPNLDGLAAQGVLFDNYFCPAPQCSPSRGSVITGRYPHNHGMIGLAHLGFSIRDGVATLPMELRKEGYQTALIGLSHETIGEPGGTNFSSGKALGYEEVISVPGDRAPAVGERTAAFLREKAKEGGKPFFASVGFFETHRDFDEYEHAADPREKAVPPAYLPDTPDVRDDFALLHGSAKTLDLGVGRILNALKETGLDDNTVVIYTTDHGIAFPRAKGTLFDSGLETALIISWPKQWAGGRTERQLLCNIDLMPTLLELAGAPLPADLDGRSFLPLLEGKEDSVRDHFFCELTWHDLYHPMRGIRTERYKYIRNFEPGPSVYLPLDIHRSLSGRAVRDEYYVPNVPEELYDLSQDPLETNNLAGDPAFRDILLELRERVERRMRETNDPLLKGKVPGVPAPEWDSEYRNGTAYAAKGSNASR</sequence>
<organism evidence="4 5">
    <name type="scientific">Paenibacillus naphthalenovorans</name>
    <dbReference type="NCBI Taxonomy" id="162209"/>
    <lineage>
        <taxon>Bacteria</taxon>
        <taxon>Bacillati</taxon>
        <taxon>Bacillota</taxon>
        <taxon>Bacilli</taxon>
        <taxon>Bacillales</taxon>
        <taxon>Paenibacillaceae</taxon>
        <taxon>Paenibacillus</taxon>
    </lineage>
</organism>
<keyword evidence="5" id="KW-1185">Reference proteome</keyword>
<gene>
    <name evidence="4" type="ORF">IJ22_32750</name>
</gene>
<dbReference type="Proteomes" id="UP000061660">
    <property type="component" value="Chromosome"/>
</dbReference>
<dbReference type="PANTHER" id="PTHR42693">
    <property type="entry name" value="ARYLSULFATASE FAMILY MEMBER"/>
    <property type="match status" value="1"/>
</dbReference>
<dbReference type="InterPro" id="IPR000917">
    <property type="entry name" value="Sulfatase_N"/>
</dbReference>
<dbReference type="PATRIC" id="fig|162209.4.peg.3500"/>
<dbReference type="AlphaFoldDB" id="A0A0U2W522"/>
<proteinExistence type="inferred from homology"/>
<evidence type="ECO:0000256" key="1">
    <source>
        <dbReference type="ARBA" id="ARBA00008779"/>
    </source>
</evidence>
<dbReference type="EMBL" id="CP013652">
    <property type="protein sequence ID" value="ALS23636.1"/>
    <property type="molecule type" value="Genomic_DNA"/>
</dbReference>